<evidence type="ECO:0000256" key="9">
    <source>
        <dbReference type="ARBA" id="ARBA00023157"/>
    </source>
</evidence>
<comment type="subcellular location">
    <subcellularLocation>
        <location evidence="1">Membrane</location>
        <topology evidence="1">Single-pass type II membrane protein</topology>
    </subcellularLocation>
</comment>
<accession>A0AA40HKN4</accession>
<evidence type="ECO:0000256" key="4">
    <source>
        <dbReference type="ARBA" id="ARBA00022734"/>
    </source>
</evidence>
<dbReference type="CDD" id="cd03590">
    <property type="entry name" value="CLECT_DC-SIGN_like"/>
    <property type="match status" value="1"/>
</dbReference>
<evidence type="ECO:0000256" key="5">
    <source>
        <dbReference type="ARBA" id="ARBA00022968"/>
    </source>
</evidence>
<evidence type="ECO:0000256" key="6">
    <source>
        <dbReference type="ARBA" id="ARBA00022989"/>
    </source>
</evidence>
<proteinExistence type="predicted"/>
<keyword evidence="8 13" id="KW-0472">Membrane</keyword>
<keyword evidence="9" id="KW-1015">Disulfide bond</keyword>
<evidence type="ECO:0000256" key="13">
    <source>
        <dbReference type="SAM" id="Phobius"/>
    </source>
</evidence>
<evidence type="ECO:0000259" key="14">
    <source>
        <dbReference type="PROSITE" id="PS50041"/>
    </source>
</evidence>
<dbReference type="GO" id="GO:0030246">
    <property type="term" value="F:carbohydrate binding"/>
    <property type="evidence" value="ECO:0007669"/>
    <property type="project" value="UniProtKB-KW"/>
</dbReference>
<dbReference type="Gene3D" id="1.20.5.170">
    <property type="match status" value="1"/>
</dbReference>
<dbReference type="EMBL" id="JAULJE010000017">
    <property type="protein sequence ID" value="KAK1332980.1"/>
    <property type="molecule type" value="Genomic_DNA"/>
</dbReference>
<reference evidence="15" key="1">
    <citation type="submission" date="2023-06" db="EMBL/GenBank/DDBJ databases">
        <title>Reference genome for the Northern bat (Eptesicus nilssonii), a most northern bat species.</title>
        <authorList>
            <person name="Laine V.N."/>
            <person name="Pulliainen A.T."/>
            <person name="Lilley T.M."/>
        </authorList>
    </citation>
    <scope>NUCLEOTIDE SEQUENCE</scope>
    <source>
        <strain evidence="15">BLF_Eptnil</strain>
        <tissue evidence="15">Kidney</tissue>
    </source>
</reference>
<dbReference type="SUPFAM" id="SSF56436">
    <property type="entry name" value="C-type lectin-like"/>
    <property type="match status" value="1"/>
</dbReference>
<evidence type="ECO:0000256" key="12">
    <source>
        <dbReference type="ARBA" id="ARBA00080079"/>
    </source>
</evidence>
<dbReference type="PROSITE" id="PS50041">
    <property type="entry name" value="C_TYPE_LECTIN_2"/>
    <property type="match status" value="1"/>
</dbReference>
<keyword evidence="16" id="KW-1185">Reference proteome</keyword>
<dbReference type="PANTHER" id="PTHR22803">
    <property type="entry name" value="MANNOSE, PHOSPHOLIPASE, LECTIN RECEPTOR RELATED"/>
    <property type="match status" value="1"/>
</dbReference>
<dbReference type="Pfam" id="PF00059">
    <property type="entry name" value="Lectin_C"/>
    <property type="match status" value="1"/>
</dbReference>
<dbReference type="AlphaFoldDB" id="A0AA40HKN4"/>
<feature type="domain" description="C-type lectin" evidence="14">
    <location>
        <begin position="223"/>
        <end position="341"/>
    </location>
</feature>
<dbReference type="SMART" id="SM00034">
    <property type="entry name" value="CLECT"/>
    <property type="match status" value="1"/>
</dbReference>
<dbReference type="InterPro" id="IPR018378">
    <property type="entry name" value="C-type_lectin_CS"/>
</dbReference>
<gene>
    <name evidence="15" type="ORF">QTO34_006511</name>
</gene>
<keyword evidence="10" id="KW-0325">Glycoprotein</keyword>
<keyword evidence="4" id="KW-0430">Lectin</keyword>
<dbReference type="InterPro" id="IPR033989">
    <property type="entry name" value="CD209-like_CTLD"/>
</dbReference>
<keyword evidence="7" id="KW-0175">Coiled coil</keyword>
<dbReference type="Proteomes" id="UP001177744">
    <property type="component" value="Unassembled WGS sequence"/>
</dbReference>
<dbReference type="InterPro" id="IPR016186">
    <property type="entry name" value="C-type_lectin-like/link_sf"/>
</dbReference>
<dbReference type="FunFam" id="3.10.100.10:FF:000115">
    <property type="entry name" value="C-type lectin domain family 4 member K"/>
    <property type="match status" value="1"/>
</dbReference>
<keyword evidence="5" id="KW-0735">Signal-anchor</keyword>
<sequence length="349" mass="39026">MRPGLLVKALYTPKAPPLHQGASALLLPPASGSLDSQLRFLNPGKPPPKMGSSPVLRKPCTVRAAFVILTLVLLASVVLQAILCKSSGFILWPAPSPGPVSFHNIQPSLSCSPSPTVRSRGRGHLACGQMWEGYHSSWHMLLKDPEAGNDVKAANAQIQMLTTSWEEVYNLNAQIPELKRDLDKASTLNVKVRGLQSSLENISKLLKKQNDILQMVSQGWKYFKENFYYFSHVSKTWYSAQQFCVSRNSHLTSVTSDSEQEFLYKTAGGRFFWIGLTKAGTDGDWYWVDDTPFNKVQSMKFWIPGEPNNVGNNEHCVNLKMSSLQSWNDASCDHQLLFICKRHYIPSEP</sequence>
<protein>
    <recommendedName>
        <fullName evidence="11">C-type lectin domain family 4 member K</fullName>
    </recommendedName>
    <alternativeName>
        <fullName evidence="12">Langerin</fullName>
    </alternativeName>
</protein>
<evidence type="ECO:0000256" key="1">
    <source>
        <dbReference type="ARBA" id="ARBA00004606"/>
    </source>
</evidence>
<evidence type="ECO:0000256" key="8">
    <source>
        <dbReference type="ARBA" id="ARBA00023136"/>
    </source>
</evidence>
<dbReference type="Gene3D" id="3.10.100.10">
    <property type="entry name" value="Mannose-Binding Protein A, subunit A"/>
    <property type="match status" value="1"/>
</dbReference>
<dbReference type="InterPro" id="IPR001304">
    <property type="entry name" value="C-type_lectin-like"/>
</dbReference>
<evidence type="ECO:0000256" key="7">
    <source>
        <dbReference type="ARBA" id="ARBA00023054"/>
    </source>
</evidence>
<dbReference type="PROSITE" id="PS00615">
    <property type="entry name" value="C_TYPE_LECTIN_1"/>
    <property type="match status" value="1"/>
</dbReference>
<evidence type="ECO:0000256" key="2">
    <source>
        <dbReference type="ARBA" id="ARBA00011233"/>
    </source>
</evidence>
<comment type="subunit">
    <text evidence="2">Homotrimer.</text>
</comment>
<dbReference type="InterPro" id="IPR016187">
    <property type="entry name" value="CTDL_fold"/>
</dbReference>
<dbReference type="GO" id="GO:0016020">
    <property type="term" value="C:membrane"/>
    <property type="evidence" value="ECO:0007669"/>
    <property type="project" value="UniProtKB-SubCell"/>
</dbReference>
<evidence type="ECO:0000256" key="10">
    <source>
        <dbReference type="ARBA" id="ARBA00023180"/>
    </source>
</evidence>
<evidence type="ECO:0000256" key="11">
    <source>
        <dbReference type="ARBA" id="ARBA00074414"/>
    </source>
</evidence>
<organism evidence="15 16">
    <name type="scientific">Cnephaeus nilssonii</name>
    <name type="common">Northern bat</name>
    <name type="synonym">Eptesicus nilssonii</name>
    <dbReference type="NCBI Taxonomy" id="3371016"/>
    <lineage>
        <taxon>Eukaryota</taxon>
        <taxon>Metazoa</taxon>
        <taxon>Chordata</taxon>
        <taxon>Craniata</taxon>
        <taxon>Vertebrata</taxon>
        <taxon>Euteleostomi</taxon>
        <taxon>Mammalia</taxon>
        <taxon>Eutheria</taxon>
        <taxon>Laurasiatheria</taxon>
        <taxon>Chiroptera</taxon>
        <taxon>Yangochiroptera</taxon>
        <taxon>Vespertilionidae</taxon>
        <taxon>Cnephaeus</taxon>
    </lineage>
</organism>
<evidence type="ECO:0000313" key="15">
    <source>
        <dbReference type="EMBL" id="KAK1332980.1"/>
    </source>
</evidence>
<name>A0AA40HKN4_CNENI</name>
<comment type="caution">
    <text evidence="15">The sequence shown here is derived from an EMBL/GenBank/DDBJ whole genome shotgun (WGS) entry which is preliminary data.</text>
</comment>
<keyword evidence="3 13" id="KW-0812">Transmembrane</keyword>
<feature type="transmembrane region" description="Helical" evidence="13">
    <location>
        <begin position="60"/>
        <end position="83"/>
    </location>
</feature>
<dbReference type="InterPro" id="IPR050111">
    <property type="entry name" value="C-type_lectin/snaclec_domain"/>
</dbReference>
<evidence type="ECO:0000313" key="16">
    <source>
        <dbReference type="Proteomes" id="UP001177744"/>
    </source>
</evidence>
<keyword evidence="6 13" id="KW-1133">Transmembrane helix</keyword>
<evidence type="ECO:0000256" key="3">
    <source>
        <dbReference type="ARBA" id="ARBA00022692"/>
    </source>
</evidence>